<evidence type="ECO:0000313" key="1">
    <source>
        <dbReference type="EMBL" id="BAT90536.1"/>
    </source>
</evidence>
<name>A0A0S3SCD2_PHAAN</name>
<dbReference type="Proteomes" id="UP000291084">
    <property type="component" value="Chromosome 6"/>
</dbReference>
<evidence type="ECO:0008006" key="3">
    <source>
        <dbReference type="Google" id="ProtNLM"/>
    </source>
</evidence>
<gene>
    <name evidence="1" type="primary">Vigan.06G179700</name>
    <name evidence="1" type="ORF">VIGAN_06179700</name>
</gene>
<evidence type="ECO:0000313" key="2">
    <source>
        <dbReference type="Proteomes" id="UP000291084"/>
    </source>
</evidence>
<accession>A0A0S3SCD2</accession>
<proteinExistence type="predicted"/>
<sequence>MTFLSPHPNIFKIIDAFQDAHTSTIVLQLYQPRTLFPRGCMYRFMDPIVIPFRSSSPSWNRIRFPCNRIRLASATPSKSSNRLRYSL</sequence>
<organism evidence="1 2">
    <name type="scientific">Vigna angularis var. angularis</name>
    <dbReference type="NCBI Taxonomy" id="157739"/>
    <lineage>
        <taxon>Eukaryota</taxon>
        <taxon>Viridiplantae</taxon>
        <taxon>Streptophyta</taxon>
        <taxon>Embryophyta</taxon>
        <taxon>Tracheophyta</taxon>
        <taxon>Spermatophyta</taxon>
        <taxon>Magnoliopsida</taxon>
        <taxon>eudicotyledons</taxon>
        <taxon>Gunneridae</taxon>
        <taxon>Pentapetalae</taxon>
        <taxon>rosids</taxon>
        <taxon>fabids</taxon>
        <taxon>Fabales</taxon>
        <taxon>Fabaceae</taxon>
        <taxon>Papilionoideae</taxon>
        <taxon>50 kb inversion clade</taxon>
        <taxon>NPAAA clade</taxon>
        <taxon>indigoferoid/millettioid clade</taxon>
        <taxon>Phaseoleae</taxon>
        <taxon>Vigna</taxon>
    </lineage>
</organism>
<dbReference type="EMBL" id="AP015039">
    <property type="protein sequence ID" value="BAT90536.1"/>
    <property type="molecule type" value="Genomic_DNA"/>
</dbReference>
<dbReference type="AlphaFoldDB" id="A0A0S3SCD2"/>
<reference evidence="1 2" key="1">
    <citation type="journal article" date="2015" name="Sci. Rep.">
        <title>The power of single molecule real-time sequencing technology in the de novo assembly of a eukaryotic genome.</title>
        <authorList>
            <person name="Sakai H."/>
            <person name="Naito K."/>
            <person name="Ogiso-Tanaka E."/>
            <person name="Takahashi Y."/>
            <person name="Iseki K."/>
            <person name="Muto C."/>
            <person name="Satou K."/>
            <person name="Teruya K."/>
            <person name="Shiroma A."/>
            <person name="Shimoji M."/>
            <person name="Hirano T."/>
            <person name="Itoh T."/>
            <person name="Kaga A."/>
            <person name="Tomooka N."/>
        </authorList>
    </citation>
    <scope>NUCLEOTIDE SEQUENCE [LARGE SCALE GENOMIC DNA]</scope>
    <source>
        <strain evidence="2">cv. Shumari</strain>
    </source>
</reference>
<keyword evidence="2" id="KW-1185">Reference proteome</keyword>
<protein>
    <recommendedName>
        <fullName evidence="3">Protein kinase domain-containing protein</fullName>
    </recommendedName>
</protein>